<dbReference type="EMBL" id="JADOXO010000203">
    <property type="protein sequence ID" value="KAF9809602.1"/>
    <property type="molecule type" value="Genomic_DNA"/>
</dbReference>
<reference evidence="2" key="1">
    <citation type="submission" date="2020-11" db="EMBL/GenBank/DDBJ databases">
        <authorList>
            <person name="Koelle M."/>
            <person name="Horta M.A.C."/>
            <person name="Nowrousian M."/>
            <person name="Ohm R.A."/>
            <person name="Benz P."/>
            <person name="Pilgard A."/>
        </authorList>
    </citation>
    <scope>NUCLEOTIDE SEQUENCE</scope>
    <source>
        <strain evidence="2">FPRL280</strain>
    </source>
</reference>
<feature type="region of interest" description="Disordered" evidence="1">
    <location>
        <begin position="1"/>
        <end position="155"/>
    </location>
</feature>
<proteinExistence type="predicted"/>
<evidence type="ECO:0000256" key="1">
    <source>
        <dbReference type="SAM" id="MobiDB-lite"/>
    </source>
</evidence>
<feature type="compositionally biased region" description="Low complexity" evidence="1">
    <location>
        <begin position="75"/>
        <end position="97"/>
    </location>
</feature>
<evidence type="ECO:0000313" key="2">
    <source>
        <dbReference type="EMBL" id="KAF9809602.1"/>
    </source>
</evidence>
<dbReference type="Proteomes" id="UP000639403">
    <property type="component" value="Unassembled WGS sequence"/>
</dbReference>
<comment type="caution">
    <text evidence="2">The sequence shown here is derived from an EMBL/GenBank/DDBJ whole genome shotgun (WGS) entry which is preliminary data.</text>
</comment>
<name>A0A8H7U0F3_9APHY</name>
<protein>
    <submittedName>
        <fullName evidence="2">Uncharacterized protein</fullName>
    </submittedName>
</protein>
<feature type="compositionally biased region" description="Polar residues" evidence="1">
    <location>
        <begin position="131"/>
        <end position="147"/>
    </location>
</feature>
<gene>
    <name evidence="2" type="ORF">IEO21_07373</name>
</gene>
<feature type="compositionally biased region" description="Basic residues" evidence="1">
    <location>
        <begin position="45"/>
        <end position="58"/>
    </location>
</feature>
<sequence>MDGAPLPGRLHSQSLPQHPQHMGAPRSRNRSQSPHPGDRDYHHLPVPHHSHSHSHSRSRGSSAVGGHPSHGQLHPSASASGPGVSPPGSTGVSPIPGHGTGPLAAPGQVQTYQTHIFAPPVTGAPVKKSKTLTGQGSANTLSGNGSVLTLGKSPA</sequence>
<organism evidence="2 3">
    <name type="scientific">Rhodonia placenta</name>
    <dbReference type="NCBI Taxonomy" id="104341"/>
    <lineage>
        <taxon>Eukaryota</taxon>
        <taxon>Fungi</taxon>
        <taxon>Dikarya</taxon>
        <taxon>Basidiomycota</taxon>
        <taxon>Agaricomycotina</taxon>
        <taxon>Agaricomycetes</taxon>
        <taxon>Polyporales</taxon>
        <taxon>Adustoporiaceae</taxon>
        <taxon>Rhodonia</taxon>
    </lineage>
</organism>
<accession>A0A8H7U0F3</accession>
<dbReference type="AlphaFoldDB" id="A0A8H7U0F3"/>
<reference evidence="2" key="2">
    <citation type="journal article" name="Front. Microbiol.">
        <title>Degradative Capacity of Two Strains of Rhodonia placenta: From Phenotype to Genotype.</title>
        <authorList>
            <person name="Kolle M."/>
            <person name="Horta M.A.C."/>
            <person name="Nowrousian M."/>
            <person name="Ohm R.A."/>
            <person name="Benz J.P."/>
            <person name="Pilgard A."/>
        </authorList>
    </citation>
    <scope>NUCLEOTIDE SEQUENCE</scope>
    <source>
        <strain evidence="2">FPRL280</strain>
    </source>
</reference>
<evidence type="ECO:0000313" key="3">
    <source>
        <dbReference type="Proteomes" id="UP000639403"/>
    </source>
</evidence>